<evidence type="ECO:0000256" key="4">
    <source>
        <dbReference type="ARBA" id="ARBA00022827"/>
    </source>
</evidence>
<dbReference type="AlphaFoldDB" id="A0A9D7SI10"/>
<dbReference type="EMBL" id="JADKIO010000013">
    <property type="protein sequence ID" value="MBK9798054.1"/>
    <property type="molecule type" value="Genomic_DNA"/>
</dbReference>
<dbReference type="Pfam" id="PF02771">
    <property type="entry name" value="Acyl-CoA_dh_N"/>
    <property type="match status" value="1"/>
</dbReference>
<comment type="similarity">
    <text evidence="2 7">Belongs to the acyl-CoA dehydrogenase family.</text>
</comment>
<keyword evidence="3 7" id="KW-0285">Flavoprotein</keyword>
<dbReference type="Pfam" id="PF00441">
    <property type="entry name" value="Acyl-CoA_dh_1"/>
    <property type="match status" value="1"/>
</dbReference>
<evidence type="ECO:0000259" key="9">
    <source>
        <dbReference type="Pfam" id="PF02770"/>
    </source>
</evidence>
<keyword evidence="5 7" id="KW-0560">Oxidoreductase</keyword>
<evidence type="ECO:0000313" key="13">
    <source>
        <dbReference type="Proteomes" id="UP000886657"/>
    </source>
</evidence>
<dbReference type="Gene3D" id="1.10.540.10">
    <property type="entry name" value="Acyl-CoA dehydrogenase/oxidase, N-terminal domain"/>
    <property type="match status" value="1"/>
</dbReference>
<dbReference type="InterPro" id="IPR046373">
    <property type="entry name" value="Acyl-CoA_Oxase/DH_mid-dom_sf"/>
</dbReference>
<organism evidence="12 13">
    <name type="scientific">Candidatus Geothrix skivensis</name>
    <dbReference type="NCBI Taxonomy" id="2954439"/>
    <lineage>
        <taxon>Bacteria</taxon>
        <taxon>Pseudomonadati</taxon>
        <taxon>Acidobacteriota</taxon>
        <taxon>Holophagae</taxon>
        <taxon>Holophagales</taxon>
        <taxon>Holophagaceae</taxon>
        <taxon>Geothrix</taxon>
    </lineage>
</organism>
<comment type="catalytic activity">
    <reaction evidence="6">
        <text>a 2,3-saturated acyl-CoA + A = a 2,3-dehydroacyl-CoA + AH2</text>
        <dbReference type="Rhea" id="RHEA:48608"/>
        <dbReference type="ChEBI" id="CHEBI:13193"/>
        <dbReference type="ChEBI" id="CHEBI:17499"/>
        <dbReference type="ChEBI" id="CHEBI:60015"/>
        <dbReference type="ChEBI" id="CHEBI:65111"/>
    </reaction>
</comment>
<dbReference type="PANTHER" id="PTHR43884:SF12">
    <property type="entry name" value="ISOVALERYL-COA DEHYDROGENASE, MITOCHONDRIAL-RELATED"/>
    <property type="match status" value="1"/>
</dbReference>
<dbReference type="InterPro" id="IPR049426">
    <property type="entry name" value="Acyl-CoA-dh-like_C"/>
</dbReference>
<name>A0A9D7SI10_9BACT</name>
<comment type="cofactor">
    <cofactor evidence="1 7">
        <name>FAD</name>
        <dbReference type="ChEBI" id="CHEBI:57692"/>
    </cofactor>
</comment>
<dbReference type="FunFam" id="1.10.540.10:FF:000001">
    <property type="entry name" value="Very long-chain-specific acyl-CoA dehydrogenase, mitochondrial"/>
    <property type="match status" value="1"/>
</dbReference>
<dbReference type="GO" id="GO:0003995">
    <property type="term" value="F:acyl-CoA dehydrogenase activity"/>
    <property type="evidence" value="ECO:0007669"/>
    <property type="project" value="InterPro"/>
</dbReference>
<evidence type="ECO:0000259" key="11">
    <source>
        <dbReference type="Pfam" id="PF21263"/>
    </source>
</evidence>
<dbReference type="GO" id="GO:0050660">
    <property type="term" value="F:flavin adenine dinucleotide binding"/>
    <property type="evidence" value="ECO:0007669"/>
    <property type="project" value="InterPro"/>
</dbReference>
<protein>
    <submittedName>
        <fullName evidence="12">Acyl-CoA dehydrogenase family protein</fullName>
    </submittedName>
</protein>
<comment type="caution">
    <text evidence="12">The sequence shown here is derived from an EMBL/GenBank/DDBJ whole genome shotgun (WGS) entry which is preliminary data.</text>
</comment>
<dbReference type="InterPro" id="IPR036250">
    <property type="entry name" value="AcylCo_DH-like_C"/>
</dbReference>
<dbReference type="InterPro" id="IPR037069">
    <property type="entry name" value="AcylCoA_DH/ox_N_sf"/>
</dbReference>
<evidence type="ECO:0000259" key="8">
    <source>
        <dbReference type="Pfam" id="PF00441"/>
    </source>
</evidence>
<proteinExistence type="inferred from homology"/>
<reference evidence="12" key="1">
    <citation type="submission" date="2020-10" db="EMBL/GenBank/DDBJ databases">
        <title>Connecting structure to function with the recovery of over 1000 high-quality activated sludge metagenome-assembled genomes encoding full-length rRNA genes using long-read sequencing.</title>
        <authorList>
            <person name="Singleton C.M."/>
            <person name="Petriglieri F."/>
            <person name="Kristensen J.M."/>
            <person name="Kirkegaard R.H."/>
            <person name="Michaelsen T.Y."/>
            <person name="Andersen M.H."/>
            <person name="Karst S.M."/>
            <person name="Dueholm M.S."/>
            <person name="Nielsen P.H."/>
            <person name="Albertsen M."/>
        </authorList>
    </citation>
    <scope>NUCLEOTIDE SEQUENCE</scope>
    <source>
        <strain evidence="12">Skiv_18-Q3-R9-52_MAXAC.067</strain>
    </source>
</reference>
<feature type="domain" description="Acyl-CoA oxidase/dehydrogenase middle" evidence="9">
    <location>
        <begin position="147"/>
        <end position="238"/>
    </location>
</feature>
<dbReference type="InterPro" id="IPR009100">
    <property type="entry name" value="AcylCoA_DH/oxidase_NM_dom_sf"/>
</dbReference>
<dbReference type="Proteomes" id="UP000886657">
    <property type="component" value="Unassembled WGS sequence"/>
</dbReference>
<evidence type="ECO:0000256" key="2">
    <source>
        <dbReference type="ARBA" id="ARBA00009347"/>
    </source>
</evidence>
<dbReference type="Pfam" id="PF02770">
    <property type="entry name" value="Acyl-CoA_dh_M"/>
    <property type="match status" value="1"/>
</dbReference>
<dbReference type="PANTHER" id="PTHR43884">
    <property type="entry name" value="ACYL-COA DEHYDROGENASE"/>
    <property type="match status" value="1"/>
</dbReference>
<evidence type="ECO:0000313" key="12">
    <source>
        <dbReference type="EMBL" id="MBK9798054.1"/>
    </source>
</evidence>
<dbReference type="InterPro" id="IPR013786">
    <property type="entry name" value="AcylCoA_DH/ox_N"/>
</dbReference>
<evidence type="ECO:0000256" key="1">
    <source>
        <dbReference type="ARBA" id="ARBA00001974"/>
    </source>
</evidence>
<dbReference type="PROSITE" id="PS00072">
    <property type="entry name" value="ACYL_COA_DH_1"/>
    <property type="match status" value="1"/>
</dbReference>
<dbReference type="FunFam" id="2.40.110.10:FF:000001">
    <property type="entry name" value="Acyl-CoA dehydrogenase, mitochondrial"/>
    <property type="match status" value="1"/>
</dbReference>
<dbReference type="PROSITE" id="PS00073">
    <property type="entry name" value="ACYL_COA_DH_2"/>
    <property type="match status" value="1"/>
</dbReference>
<dbReference type="Gene3D" id="1.20.140.10">
    <property type="entry name" value="Butyryl-CoA Dehydrogenase, subunit A, domain 3"/>
    <property type="match status" value="2"/>
</dbReference>
<dbReference type="FunFam" id="1.20.140.10:FF:000019">
    <property type="entry name" value="Acyl-CoA dehydrogenase"/>
    <property type="match status" value="1"/>
</dbReference>
<keyword evidence="4 7" id="KW-0274">FAD</keyword>
<accession>A0A9D7SI10</accession>
<evidence type="ECO:0000256" key="3">
    <source>
        <dbReference type="ARBA" id="ARBA00022630"/>
    </source>
</evidence>
<dbReference type="InterPro" id="IPR006089">
    <property type="entry name" value="Acyl-CoA_DH_CS"/>
</dbReference>
<evidence type="ECO:0000256" key="7">
    <source>
        <dbReference type="RuleBase" id="RU362125"/>
    </source>
</evidence>
<sequence>MSTTTAEQVKGGSFLLTPIGAMPQFVPEDFGDDAKEFARAAKEFIHGEVLPRDEEIDKLDLPLSVELMKKAGELGLLGLDIPEAYDGMDVDKRTAMLVLEEMSKQGSFAVTFSANTGIGTLPIVYFGTEAQKKAYLPKLGTGEWLAAYALTEAGSGSDAMGAKATAVLDGDSWVLNGTKMWITNAGFADVFIIFAKVDGQQFSTFIVEKTDPGITTGLEEKKLGIKGSSTRTVILENCRIPKDRLLGEIGKGHKIAFGILNIGRFKLGVGSQGGMKRILEYTIRYTTERQQFGKPINSFGLIQQKLADMATKIFVCESLNFRTVGYIDEALSATSWDSPTAGADKMAAIDEYTIECSISKVWASEALFFVADEAVQAYGGYGFSAEYPPEKALRDCRINRIFEGTNEINRLLIAGTLLKRAMKGELPLMQFGQQVAKEIANPIKAESFTGPLARLKHGVELSKRQCMLAAGLAVQVLGQKLIDNQEVMARMSDMLMEIYAMESAVVRAERMLETGHRWAQIARDMTELYVNESWHKVHGNARMLCADVVEGEALRHALAGVKAFTEFHPTSSARLRGRIASELIQKGIYPIEVF</sequence>
<feature type="domain" description="Acyl-CoA dehydrogenase/oxidase C-terminal" evidence="8">
    <location>
        <begin position="250"/>
        <end position="417"/>
    </location>
</feature>
<feature type="domain" description="Acyl-CoA dehydrogenase-like C-terminal" evidence="11">
    <location>
        <begin position="463"/>
        <end position="562"/>
    </location>
</feature>
<dbReference type="Gene3D" id="2.40.110.10">
    <property type="entry name" value="Butyryl-CoA Dehydrogenase, subunit A, domain 2"/>
    <property type="match status" value="1"/>
</dbReference>
<evidence type="ECO:0000256" key="5">
    <source>
        <dbReference type="ARBA" id="ARBA00023002"/>
    </source>
</evidence>
<dbReference type="InterPro" id="IPR006091">
    <property type="entry name" value="Acyl-CoA_Oxase/DH_mid-dom"/>
</dbReference>
<evidence type="ECO:0000259" key="10">
    <source>
        <dbReference type="Pfam" id="PF02771"/>
    </source>
</evidence>
<dbReference type="Pfam" id="PF21263">
    <property type="entry name" value="Acyl-CoA-dh_C"/>
    <property type="match status" value="1"/>
</dbReference>
<dbReference type="SUPFAM" id="SSF56645">
    <property type="entry name" value="Acyl-CoA dehydrogenase NM domain-like"/>
    <property type="match status" value="1"/>
</dbReference>
<dbReference type="InterPro" id="IPR009075">
    <property type="entry name" value="AcylCo_DH/oxidase_C"/>
</dbReference>
<gene>
    <name evidence="12" type="ORF">IPP58_16540</name>
</gene>
<feature type="domain" description="Acyl-CoA dehydrogenase/oxidase N-terminal" evidence="10">
    <location>
        <begin position="32"/>
        <end position="143"/>
    </location>
</feature>
<dbReference type="SUPFAM" id="SSF47203">
    <property type="entry name" value="Acyl-CoA dehydrogenase C-terminal domain-like"/>
    <property type="match status" value="2"/>
</dbReference>
<evidence type="ECO:0000256" key="6">
    <source>
        <dbReference type="ARBA" id="ARBA00052546"/>
    </source>
</evidence>